<proteinExistence type="predicted"/>
<name>A0ABQ3T677_9ACTN</name>
<protein>
    <submittedName>
        <fullName evidence="2">Uncharacterized protein</fullName>
    </submittedName>
</protein>
<keyword evidence="3" id="KW-1185">Reference proteome</keyword>
<keyword evidence="1" id="KW-1133">Transmembrane helix</keyword>
<evidence type="ECO:0000256" key="1">
    <source>
        <dbReference type="SAM" id="Phobius"/>
    </source>
</evidence>
<organism evidence="2 3">
    <name type="scientific">Streptomyces spororaveus</name>
    <dbReference type="NCBI Taxonomy" id="284039"/>
    <lineage>
        <taxon>Bacteria</taxon>
        <taxon>Bacillati</taxon>
        <taxon>Actinomycetota</taxon>
        <taxon>Actinomycetes</taxon>
        <taxon>Kitasatosporales</taxon>
        <taxon>Streptomycetaceae</taxon>
        <taxon>Streptomyces</taxon>
    </lineage>
</organism>
<gene>
    <name evidence="2" type="ORF">Sspor_14740</name>
</gene>
<accession>A0ABQ3T677</accession>
<sequence length="81" mass="8334">MTTLVVAGFGHPPVIATVGLLLLSTVALATLLLSTDDRTVPQRILLLACVLLRADPRTALLPGGQACAVRPGPGATRPTPR</sequence>
<comment type="caution">
    <text evidence="2">The sequence shown here is derived from an EMBL/GenBank/DDBJ whole genome shotgun (WGS) entry which is preliminary data.</text>
</comment>
<evidence type="ECO:0000313" key="2">
    <source>
        <dbReference type="EMBL" id="GHI75913.1"/>
    </source>
</evidence>
<keyword evidence="1" id="KW-0812">Transmembrane</keyword>
<dbReference type="Proteomes" id="UP000608522">
    <property type="component" value="Unassembled WGS sequence"/>
</dbReference>
<feature type="transmembrane region" description="Helical" evidence="1">
    <location>
        <begin position="14"/>
        <end position="33"/>
    </location>
</feature>
<dbReference type="EMBL" id="BNED01000005">
    <property type="protein sequence ID" value="GHI75913.1"/>
    <property type="molecule type" value="Genomic_DNA"/>
</dbReference>
<reference evidence="3" key="1">
    <citation type="submission" date="2023-07" db="EMBL/GenBank/DDBJ databases">
        <title>Whole genome shotgun sequence of Streptomyces spororaveus NBRC 15456.</title>
        <authorList>
            <person name="Komaki H."/>
            <person name="Tamura T."/>
        </authorList>
    </citation>
    <scope>NUCLEOTIDE SEQUENCE [LARGE SCALE GENOMIC DNA]</scope>
    <source>
        <strain evidence="3">NBRC 15456</strain>
    </source>
</reference>
<evidence type="ECO:0000313" key="3">
    <source>
        <dbReference type="Proteomes" id="UP000608522"/>
    </source>
</evidence>
<keyword evidence="1" id="KW-0472">Membrane</keyword>